<feature type="transmembrane region" description="Helical" evidence="1">
    <location>
        <begin position="507"/>
        <end position="526"/>
    </location>
</feature>
<dbReference type="PANTHER" id="PTHR11161">
    <property type="entry name" value="O-ACYLTRANSFERASE"/>
    <property type="match status" value="1"/>
</dbReference>
<dbReference type="InterPro" id="IPR002656">
    <property type="entry name" value="Acyl_transf_3_dom"/>
</dbReference>
<dbReference type="GO" id="GO:0016747">
    <property type="term" value="F:acyltransferase activity, transferring groups other than amino-acyl groups"/>
    <property type="evidence" value="ECO:0007669"/>
    <property type="project" value="InterPro"/>
</dbReference>
<gene>
    <name evidence="5" type="primary">LOC115875000</name>
</gene>
<feature type="transmembrane region" description="Helical" evidence="1">
    <location>
        <begin position="773"/>
        <end position="792"/>
    </location>
</feature>
<feature type="transmembrane region" description="Helical" evidence="1">
    <location>
        <begin position="664"/>
        <end position="682"/>
    </location>
</feature>
<organism evidence="4 5">
    <name type="scientific">Sitophilus oryzae</name>
    <name type="common">Rice weevil</name>
    <name type="synonym">Curculio oryzae</name>
    <dbReference type="NCBI Taxonomy" id="7048"/>
    <lineage>
        <taxon>Eukaryota</taxon>
        <taxon>Metazoa</taxon>
        <taxon>Ecdysozoa</taxon>
        <taxon>Arthropoda</taxon>
        <taxon>Hexapoda</taxon>
        <taxon>Insecta</taxon>
        <taxon>Pterygota</taxon>
        <taxon>Neoptera</taxon>
        <taxon>Endopterygota</taxon>
        <taxon>Coleoptera</taxon>
        <taxon>Polyphaga</taxon>
        <taxon>Cucujiformia</taxon>
        <taxon>Curculionidae</taxon>
        <taxon>Dryophthorinae</taxon>
        <taxon>Sitophilus</taxon>
    </lineage>
</organism>
<name>A0A6J2X4Q7_SITOR</name>
<feature type="domain" description="Nose resistant-to-fluoxetine protein N-terminal" evidence="3">
    <location>
        <begin position="71"/>
        <end position="190"/>
    </location>
</feature>
<evidence type="ECO:0000313" key="5">
    <source>
        <dbReference type="RefSeq" id="XP_030746171.1"/>
    </source>
</evidence>
<evidence type="ECO:0000313" key="4">
    <source>
        <dbReference type="Proteomes" id="UP000504635"/>
    </source>
</evidence>
<dbReference type="Proteomes" id="UP000504635">
    <property type="component" value="Unplaced"/>
</dbReference>
<keyword evidence="4" id="KW-1185">Reference proteome</keyword>
<dbReference type="Pfam" id="PF01757">
    <property type="entry name" value="Acyl_transf_3"/>
    <property type="match status" value="1"/>
</dbReference>
<feature type="transmembrane region" description="Helical" evidence="1">
    <location>
        <begin position="421"/>
        <end position="438"/>
    </location>
</feature>
<keyword evidence="1" id="KW-0472">Membrane</keyword>
<dbReference type="KEGG" id="soy:115875000"/>
<evidence type="ECO:0000259" key="3">
    <source>
        <dbReference type="SMART" id="SM00703"/>
    </source>
</evidence>
<dbReference type="GeneID" id="115875000"/>
<feature type="transmembrane region" description="Helical" evidence="1">
    <location>
        <begin position="538"/>
        <end position="560"/>
    </location>
</feature>
<accession>A0A6J2X4Q7</accession>
<feature type="transmembrane region" description="Helical" evidence="1">
    <location>
        <begin position="202"/>
        <end position="224"/>
    </location>
</feature>
<feature type="transmembrane region" description="Helical" evidence="1">
    <location>
        <begin position="608"/>
        <end position="626"/>
    </location>
</feature>
<dbReference type="AlphaFoldDB" id="A0A6J2X4Q7"/>
<dbReference type="PANTHER" id="PTHR11161:SF72">
    <property type="entry name" value="FI21449P1"/>
    <property type="match status" value="1"/>
</dbReference>
<dbReference type="Pfam" id="PF20146">
    <property type="entry name" value="NRF"/>
    <property type="match status" value="1"/>
</dbReference>
<feature type="transmembrane region" description="Helical" evidence="1">
    <location>
        <begin position="304"/>
        <end position="329"/>
    </location>
</feature>
<evidence type="ECO:0000256" key="2">
    <source>
        <dbReference type="SAM" id="SignalP"/>
    </source>
</evidence>
<dbReference type="RefSeq" id="XP_030746171.1">
    <property type="nucleotide sequence ID" value="XM_030890311.1"/>
</dbReference>
<feature type="transmembrane region" description="Helical" evidence="1">
    <location>
        <begin position="445"/>
        <end position="466"/>
    </location>
</feature>
<sequence length="856" mass="99009">MRRLKLLFVVLLYMKCATSQDISDIPTDILENLNIDPLILLPLLGQANYNSLLMNNLCSNATLRNNTLPDDNLCLKQLEVVCNSEVFLSKMVDAASKFPYAGMLVETKLDLGNFDECIELDMTEKGLKIIGKYCAAAVLIPTTPLNASNVIEEAYKLSICIPNHCTSKDISMLLSMDPDVSLINDRFCTTKDTWKIMKPGDYPIIVFVILFLLFLFAATIYDIYCGYKEQDNNYLLLKAFSFYSNGKRLFKISKNATDQIVVINGLKVISMMWIIGGHHFSMMYVVPSTKADIINQMEWTWRSFYITTAHLAVDTFFYISGFLLAYQYLKQKCKPLKEHLINLPMLFLHRYLRLTPAVAVIFLLLMGVYQHLGTGPLYNMYLETEQENCRHYWWSYFLYTQNYVNYNEVCLLHTWYLSADFQLFFISPIICIPVAILIKKRFKLVMLLLIILNILFTIGPFTLQLVLGNFDNLYDSHSRLNVYFTGFMVGAFMREKSHWKYKFSRRLNVGIWAGILLMMFGTLLSYKEMQLLIHNNDPSFMASFIFLRGFWGIGLSWIIYSCHNGHGGIITKILTLKPFQLLNRLTFCMYLTHAFPISYTVFRLRTKLVLTEGVILLSALIALVTTTKKVLDYSNMVKTLFPRSKEQTKNGETYHMVGYFVDRIFHFIYLDCCIIVLILTFGDARNKTPILVYIHQNYYSVYNVALLMHLIWDITGSIALITMCQSALVTIIYPLIQLDLFINHMKANRKLNLGTISKWPTLLWSEKYQKVQGLLLAILLIGNIIPIVIFLYNGGQIMEDQYEEIHNTLLDMSWYAWSNENLKTYLMILTETYKPIRTYFSINAVLNREATLPVNS</sequence>
<feature type="transmembrane region" description="Helical" evidence="1">
    <location>
        <begin position="710"/>
        <end position="736"/>
    </location>
</feature>
<reference evidence="5" key="1">
    <citation type="submission" date="2025-08" db="UniProtKB">
        <authorList>
            <consortium name="RefSeq"/>
        </authorList>
    </citation>
    <scope>IDENTIFICATION</scope>
    <source>
        <tissue evidence="5">Gonads</tissue>
    </source>
</reference>
<evidence type="ECO:0000256" key="1">
    <source>
        <dbReference type="SAM" id="Phobius"/>
    </source>
</evidence>
<proteinExistence type="predicted"/>
<dbReference type="InParanoid" id="A0A6J2X4Q7"/>
<feature type="chain" id="PRO_5026821002" evidence="2">
    <location>
        <begin position="20"/>
        <end position="856"/>
    </location>
</feature>
<feature type="transmembrane region" description="Helical" evidence="1">
    <location>
        <begin position="260"/>
        <end position="284"/>
    </location>
</feature>
<dbReference type="InterPro" id="IPR006621">
    <property type="entry name" value="Nose-resist-to-fluoxetine_N"/>
</dbReference>
<dbReference type="SMART" id="SM00703">
    <property type="entry name" value="NRF"/>
    <property type="match status" value="1"/>
</dbReference>
<keyword evidence="1" id="KW-0812">Transmembrane</keyword>
<protein>
    <submittedName>
        <fullName evidence="5">Nose resistant to fluoxetine protein 6-like</fullName>
    </submittedName>
</protein>
<keyword evidence="2" id="KW-0732">Signal</keyword>
<feature type="transmembrane region" description="Helical" evidence="1">
    <location>
        <begin position="478"/>
        <end position="495"/>
    </location>
</feature>
<dbReference type="OrthoDB" id="118951at2759"/>
<dbReference type="InterPro" id="IPR052728">
    <property type="entry name" value="O2_lipid_transport_reg"/>
</dbReference>
<keyword evidence="1" id="KW-1133">Transmembrane helix</keyword>
<feature type="transmembrane region" description="Helical" evidence="1">
    <location>
        <begin position="350"/>
        <end position="372"/>
    </location>
</feature>
<feature type="signal peptide" evidence="2">
    <location>
        <begin position="1"/>
        <end position="19"/>
    </location>
</feature>